<dbReference type="PANTHER" id="PTHR31438:SF1">
    <property type="entry name" value="LYSINE N-ACYLTRANSFERASE C17G9.06C-RELATED"/>
    <property type="match status" value="1"/>
</dbReference>
<dbReference type="Proteomes" id="UP000199440">
    <property type="component" value="Unassembled WGS sequence"/>
</dbReference>
<dbReference type="CDD" id="cd04301">
    <property type="entry name" value="NAT_SF"/>
    <property type="match status" value="1"/>
</dbReference>
<evidence type="ECO:0000313" key="3">
    <source>
        <dbReference type="EMBL" id="SDL43062.1"/>
    </source>
</evidence>
<keyword evidence="1" id="KW-0046">Antibiotic resistance</keyword>
<dbReference type="Gene3D" id="3.40.630.30">
    <property type="match status" value="1"/>
</dbReference>
<sequence length="168" mass="19818">MQAKNSAEIQLRPATLNDLELLKYWDTKQHVIDCDPDTEWNWEIELGRNPEWREQLVAELNGQPIGFVQIIDPFLEETQYWGAVAQNKRAIDIWIGEEHNINKGYGTTIMELAIQRCFQNQAIDGILIDPLKSNSKAHRFYKRLGFEFVEERVFDNTACYIYELKRKR</sequence>
<organism evidence="3 4">
    <name type="scientific">Kriegella aquimaris</name>
    <dbReference type="NCBI Taxonomy" id="192904"/>
    <lineage>
        <taxon>Bacteria</taxon>
        <taxon>Pseudomonadati</taxon>
        <taxon>Bacteroidota</taxon>
        <taxon>Flavobacteriia</taxon>
        <taxon>Flavobacteriales</taxon>
        <taxon>Flavobacteriaceae</taxon>
        <taxon>Kriegella</taxon>
    </lineage>
</organism>
<dbReference type="PANTHER" id="PTHR31438">
    <property type="entry name" value="LYSINE N-ACYLTRANSFERASE C17G9.06C-RELATED"/>
    <property type="match status" value="1"/>
</dbReference>
<dbReference type="STRING" id="192904.SAMN04488514_101782"/>
<dbReference type="GO" id="GO:0046677">
    <property type="term" value="P:response to antibiotic"/>
    <property type="evidence" value="ECO:0007669"/>
    <property type="project" value="UniProtKB-KW"/>
</dbReference>
<dbReference type="RefSeq" id="WP_089885443.1">
    <property type="nucleotide sequence ID" value="NZ_FNGV01000001.1"/>
</dbReference>
<dbReference type="OrthoDB" id="9788755at2"/>
<dbReference type="Pfam" id="PF13523">
    <property type="entry name" value="Acetyltransf_8"/>
    <property type="match status" value="1"/>
</dbReference>
<protein>
    <submittedName>
        <fullName evidence="3">Aminoglycoside 6'-N-acetyltransferase</fullName>
    </submittedName>
</protein>
<dbReference type="GO" id="GO:0016410">
    <property type="term" value="F:N-acyltransferase activity"/>
    <property type="evidence" value="ECO:0007669"/>
    <property type="project" value="TreeGrafter"/>
</dbReference>
<dbReference type="EMBL" id="FNGV01000001">
    <property type="protein sequence ID" value="SDL43062.1"/>
    <property type="molecule type" value="Genomic_DNA"/>
</dbReference>
<dbReference type="InterPro" id="IPR000182">
    <property type="entry name" value="GNAT_dom"/>
</dbReference>
<feature type="domain" description="N-acetyltransferase" evidence="2">
    <location>
        <begin position="9"/>
        <end position="167"/>
    </location>
</feature>
<dbReference type="SUPFAM" id="SSF55729">
    <property type="entry name" value="Acyl-CoA N-acyltransferases (Nat)"/>
    <property type="match status" value="1"/>
</dbReference>
<gene>
    <name evidence="3" type="ORF">SAMN04488514_101782</name>
</gene>
<evidence type="ECO:0000256" key="1">
    <source>
        <dbReference type="ARBA" id="ARBA00023251"/>
    </source>
</evidence>
<dbReference type="PROSITE" id="PS51186">
    <property type="entry name" value="GNAT"/>
    <property type="match status" value="1"/>
</dbReference>
<dbReference type="InterPro" id="IPR016181">
    <property type="entry name" value="Acyl_CoA_acyltransferase"/>
</dbReference>
<keyword evidence="4" id="KW-1185">Reference proteome</keyword>
<evidence type="ECO:0000313" key="4">
    <source>
        <dbReference type="Proteomes" id="UP000199440"/>
    </source>
</evidence>
<accession>A0A1G9K062</accession>
<reference evidence="3 4" key="1">
    <citation type="submission" date="2016-10" db="EMBL/GenBank/DDBJ databases">
        <authorList>
            <person name="de Groot N.N."/>
        </authorList>
    </citation>
    <scope>NUCLEOTIDE SEQUENCE [LARGE SCALE GENOMIC DNA]</scope>
    <source>
        <strain evidence="3 4">DSM 19886</strain>
    </source>
</reference>
<name>A0A1G9K062_9FLAO</name>
<proteinExistence type="predicted"/>
<keyword evidence="3" id="KW-0808">Transferase</keyword>
<dbReference type="AlphaFoldDB" id="A0A1G9K062"/>
<evidence type="ECO:0000259" key="2">
    <source>
        <dbReference type="PROSITE" id="PS51186"/>
    </source>
</evidence>